<proteinExistence type="predicted"/>
<accession>A0A5S4TIG4</accession>
<dbReference type="AlphaFoldDB" id="A0A5S4TIG4"/>
<protein>
    <recommendedName>
        <fullName evidence="1">Gp58-like domain-containing protein</fullName>
    </recommendedName>
</protein>
<evidence type="ECO:0000259" key="1">
    <source>
        <dbReference type="Pfam" id="PF07902"/>
    </source>
</evidence>
<evidence type="ECO:0000313" key="3">
    <source>
        <dbReference type="Proteomes" id="UP000324058"/>
    </source>
</evidence>
<comment type="caution">
    <text evidence="2">The sequence shown here is derived from an EMBL/GenBank/DDBJ whole genome shotgun (WGS) entry which is preliminary data.</text>
</comment>
<sequence length="55" mass="6162">MSRDPTLTLDESNLVIGKDGRVHYTFTAENDNPKVRLASKCLGTAHFNQLMIERG</sequence>
<gene>
    <name evidence="2" type="ORF">E0F66_09820</name>
</gene>
<name>A0A5S4TIG4_STRPY</name>
<feature type="domain" description="Gp58-like" evidence="1">
    <location>
        <begin position="1"/>
        <end position="55"/>
    </location>
</feature>
<dbReference type="EMBL" id="SJLL01000023">
    <property type="protein sequence ID" value="TYK98491.1"/>
    <property type="molecule type" value="Genomic_DNA"/>
</dbReference>
<dbReference type="InterPro" id="IPR012892">
    <property type="entry name" value="Gp58"/>
</dbReference>
<evidence type="ECO:0000313" key="2">
    <source>
        <dbReference type="EMBL" id="TYK98491.1"/>
    </source>
</evidence>
<reference evidence="2 3" key="1">
    <citation type="submission" date="2019-02" db="EMBL/GenBank/DDBJ databases">
        <title>Novel genomic isolates of S. pyogenes and S. dysgalactiae subsp. equisimilis associated to necrotising fasciitis (NSTI).</title>
        <authorList>
            <person name="Barrantes I."/>
        </authorList>
    </citation>
    <scope>NUCLEOTIDE SEQUENCE [LARGE SCALE GENOMIC DNA]</scope>
    <source>
        <strain evidence="2 3">SPY2028</strain>
    </source>
</reference>
<feature type="non-terminal residue" evidence="2">
    <location>
        <position position="55"/>
    </location>
</feature>
<dbReference type="Pfam" id="PF07902">
    <property type="entry name" value="Gp58"/>
    <property type="match status" value="1"/>
</dbReference>
<dbReference type="RefSeq" id="WP_136301361.1">
    <property type="nucleotide sequence ID" value="NZ_CAAIZC010000007.1"/>
</dbReference>
<dbReference type="Proteomes" id="UP000324058">
    <property type="component" value="Unassembled WGS sequence"/>
</dbReference>
<organism evidence="2 3">
    <name type="scientific">Streptococcus pyogenes</name>
    <dbReference type="NCBI Taxonomy" id="1314"/>
    <lineage>
        <taxon>Bacteria</taxon>
        <taxon>Bacillati</taxon>
        <taxon>Bacillota</taxon>
        <taxon>Bacilli</taxon>
        <taxon>Lactobacillales</taxon>
        <taxon>Streptococcaceae</taxon>
        <taxon>Streptococcus</taxon>
    </lineage>
</organism>